<organism evidence="10">
    <name type="scientific">marine sediment metagenome</name>
    <dbReference type="NCBI Taxonomy" id="412755"/>
    <lineage>
        <taxon>unclassified sequences</taxon>
        <taxon>metagenomes</taxon>
        <taxon>ecological metagenomes</taxon>
    </lineage>
</organism>
<accession>A0A0F9YQC6</accession>
<evidence type="ECO:0000256" key="6">
    <source>
        <dbReference type="ARBA" id="ARBA00022822"/>
    </source>
</evidence>
<dbReference type="Gene3D" id="1.20.970.10">
    <property type="entry name" value="Transferase, Pyrimidine Nucleoside Phosphorylase, Chain C"/>
    <property type="match status" value="1"/>
</dbReference>
<dbReference type="PANTHER" id="PTHR43285:SF2">
    <property type="entry name" value="ANTHRANILATE PHOSPHORIBOSYLTRANSFERASE"/>
    <property type="match status" value="1"/>
</dbReference>
<feature type="domain" description="Glycosyl transferase family 3 N-terminal" evidence="9">
    <location>
        <begin position="4"/>
        <end position="66"/>
    </location>
</feature>
<keyword evidence="6" id="KW-0822">Tryptophan biosynthesis</keyword>
<dbReference type="GO" id="GO:0004048">
    <property type="term" value="F:anthranilate phosphoribosyltransferase activity"/>
    <property type="evidence" value="ECO:0007669"/>
    <property type="project" value="UniProtKB-EC"/>
</dbReference>
<dbReference type="PANTHER" id="PTHR43285">
    <property type="entry name" value="ANTHRANILATE PHOSPHORIBOSYLTRANSFERASE"/>
    <property type="match status" value="1"/>
</dbReference>
<dbReference type="InterPro" id="IPR036320">
    <property type="entry name" value="Glycosyl_Trfase_fam3_N_dom_sf"/>
</dbReference>
<evidence type="ECO:0000256" key="4">
    <source>
        <dbReference type="ARBA" id="ARBA00022676"/>
    </source>
</evidence>
<dbReference type="Pfam" id="PF02885">
    <property type="entry name" value="Glycos_trans_3N"/>
    <property type="match status" value="1"/>
</dbReference>
<comment type="pathway">
    <text evidence="1">Amino-acid biosynthesis; L-tryptophan biosynthesis; L-tryptophan from chorismate: step 2/5.</text>
</comment>
<dbReference type="GO" id="GO:0000162">
    <property type="term" value="P:L-tryptophan biosynthetic process"/>
    <property type="evidence" value="ECO:0007669"/>
    <property type="project" value="UniProtKB-KW"/>
</dbReference>
<dbReference type="EC" id="2.4.2.18" evidence="2"/>
<feature type="domain" description="Glycosyl transferase family 3" evidence="8">
    <location>
        <begin position="75"/>
        <end position="327"/>
    </location>
</feature>
<dbReference type="InterPro" id="IPR035902">
    <property type="entry name" value="Nuc_phospho_transferase"/>
</dbReference>
<protein>
    <recommendedName>
        <fullName evidence="2">anthranilate phosphoribosyltransferase</fullName>
        <ecNumber evidence="2">2.4.2.18</ecNumber>
    </recommendedName>
</protein>
<evidence type="ECO:0000256" key="3">
    <source>
        <dbReference type="ARBA" id="ARBA00022605"/>
    </source>
</evidence>
<dbReference type="GO" id="GO:0005829">
    <property type="term" value="C:cytosol"/>
    <property type="evidence" value="ECO:0007669"/>
    <property type="project" value="TreeGrafter"/>
</dbReference>
<dbReference type="InterPro" id="IPR017459">
    <property type="entry name" value="Glycosyl_Trfase_fam3_N_dom"/>
</dbReference>
<proteinExistence type="inferred from homology"/>
<evidence type="ECO:0000259" key="8">
    <source>
        <dbReference type="Pfam" id="PF00591"/>
    </source>
</evidence>
<dbReference type="SUPFAM" id="SSF47648">
    <property type="entry name" value="Nucleoside phosphorylase/phosphoribosyltransferase N-terminal domain"/>
    <property type="match status" value="1"/>
</dbReference>
<comment type="caution">
    <text evidence="10">The sequence shown here is derived from an EMBL/GenBank/DDBJ whole genome shotgun (WGS) entry which is preliminary data.</text>
</comment>
<gene>
    <name evidence="10" type="ORF">LCGC14_0060530</name>
</gene>
<evidence type="ECO:0000259" key="9">
    <source>
        <dbReference type="Pfam" id="PF02885"/>
    </source>
</evidence>
<sequence>MDIKQAIRHLTQRQDFSAEQMAVLMRELMTGQCTDAQVAAVLVALQMKGIKTPELLGAVRVMRELATPVAVPPDAHLVDTCGTGGTGTDTFNISTSAAMVAACAGARVAKHGNRSATSKSGSADLLEAAGVNLAISPEQVAACIEELGVGFMFAPGHHSAMKHVIGARREIGVRTIFNMLGPLTNPASAPNQVMGVFDPVWIEPVLDVLKELGSRHVLVLASDDGLDEISVCAATQIGELRDDHIVRYSVSPADFGMVQRDGIAMLQVSSPQESLAMVRQALTYENEAAGDIVALNAGAAIYAANLVDDLPAGVARAQAILRSGEALHKLQALADFTSALNAD</sequence>
<dbReference type="SUPFAM" id="SSF52418">
    <property type="entry name" value="Nucleoside phosphorylase/phosphoribosyltransferase catalytic domain"/>
    <property type="match status" value="1"/>
</dbReference>
<dbReference type="EMBL" id="LAZR01000014">
    <property type="protein sequence ID" value="KKO06869.1"/>
    <property type="molecule type" value="Genomic_DNA"/>
</dbReference>
<keyword evidence="3" id="KW-0028">Amino-acid biosynthesis</keyword>
<dbReference type="InterPro" id="IPR005940">
    <property type="entry name" value="Anthranilate_Pribosyl_Tfrase"/>
</dbReference>
<dbReference type="Gene3D" id="3.40.1030.10">
    <property type="entry name" value="Nucleoside phosphorylase/phosphoribosyltransferase catalytic domain"/>
    <property type="match status" value="1"/>
</dbReference>
<dbReference type="InterPro" id="IPR000312">
    <property type="entry name" value="Glycosyl_Trfase_fam3"/>
</dbReference>
<dbReference type="Pfam" id="PF00591">
    <property type="entry name" value="Glycos_transf_3"/>
    <property type="match status" value="1"/>
</dbReference>
<keyword evidence="4" id="KW-0328">Glycosyltransferase</keyword>
<evidence type="ECO:0000256" key="1">
    <source>
        <dbReference type="ARBA" id="ARBA00004907"/>
    </source>
</evidence>
<dbReference type="HAMAP" id="MF_00211">
    <property type="entry name" value="TrpD"/>
    <property type="match status" value="1"/>
</dbReference>
<reference evidence="10" key="1">
    <citation type="journal article" date="2015" name="Nature">
        <title>Complex archaea that bridge the gap between prokaryotes and eukaryotes.</title>
        <authorList>
            <person name="Spang A."/>
            <person name="Saw J.H."/>
            <person name="Jorgensen S.L."/>
            <person name="Zaremba-Niedzwiedzka K."/>
            <person name="Martijn J."/>
            <person name="Lind A.E."/>
            <person name="van Eijk R."/>
            <person name="Schleper C."/>
            <person name="Guy L."/>
            <person name="Ettema T.J."/>
        </authorList>
    </citation>
    <scope>NUCLEOTIDE SEQUENCE</scope>
</reference>
<dbReference type="FunFam" id="3.40.1030.10:FF:000002">
    <property type="entry name" value="Anthranilate phosphoribosyltransferase"/>
    <property type="match status" value="1"/>
</dbReference>
<dbReference type="AlphaFoldDB" id="A0A0F9YQC6"/>
<keyword evidence="5" id="KW-0808">Transferase</keyword>
<evidence type="ECO:0000256" key="7">
    <source>
        <dbReference type="ARBA" id="ARBA00023141"/>
    </source>
</evidence>
<name>A0A0F9YQC6_9ZZZZ</name>
<keyword evidence="7" id="KW-0057">Aromatic amino acid biosynthesis</keyword>
<evidence type="ECO:0000256" key="2">
    <source>
        <dbReference type="ARBA" id="ARBA00011948"/>
    </source>
</evidence>
<evidence type="ECO:0000256" key="5">
    <source>
        <dbReference type="ARBA" id="ARBA00022679"/>
    </source>
</evidence>
<dbReference type="NCBIfam" id="TIGR01245">
    <property type="entry name" value="trpD"/>
    <property type="match status" value="1"/>
</dbReference>
<evidence type="ECO:0000313" key="10">
    <source>
        <dbReference type="EMBL" id="KKO06869.1"/>
    </source>
</evidence>